<dbReference type="PANTHER" id="PTHR46954:SF1">
    <property type="entry name" value="C2H2-TYPE DOMAIN-CONTAINING PROTEIN"/>
    <property type="match status" value="1"/>
</dbReference>
<dbReference type="Proteomes" id="UP001153636">
    <property type="component" value="Chromosome 1"/>
</dbReference>
<evidence type="ECO:0000313" key="3">
    <source>
        <dbReference type="EMBL" id="CAH1098802.1"/>
    </source>
</evidence>
<name>A0A9P0C890_9CUCU</name>
<proteinExistence type="predicted"/>
<organism evidence="3 4">
    <name type="scientific">Psylliodes chrysocephalus</name>
    <dbReference type="NCBI Taxonomy" id="3402493"/>
    <lineage>
        <taxon>Eukaryota</taxon>
        <taxon>Metazoa</taxon>
        <taxon>Ecdysozoa</taxon>
        <taxon>Arthropoda</taxon>
        <taxon>Hexapoda</taxon>
        <taxon>Insecta</taxon>
        <taxon>Pterygota</taxon>
        <taxon>Neoptera</taxon>
        <taxon>Endopterygota</taxon>
        <taxon>Coleoptera</taxon>
        <taxon>Polyphaga</taxon>
        <taxon>Cucujiformia</taxon>
        <taxon>Chrysomeloidea</taxon>
        <taxon>Chrysomelidae</taxon>
        <taxon>Galerucinae</taxon>
        <taxon>Alticini</taxon>
        <taxon>Psylliodes</taxon>
    </lineage>
</organism>
<reference evidence="3" key="1">
    <citation type="submission" date="2022-01" db="EMBL/GenBank/DDBJ databases">
        <authorList>
            <person name="King R."/>
        </authorList>
    </citation>
    <scope>NUCLEOTIDE SEQUENCE</scope>
</reference>
<evidence type="ECO:0000256" key="2">
    <source>
        <dbReference type="SAM" id="Phobius"/>
    </source>
</evidence>
<gene>
    <name evidence="3" type="ORF">PSYICH_LOCUS1343</name>
</gene>
<feature type="transmembrane region" description="Helical" evidence="2">
    <location>
        <begin position="299"/>
        <end position="317"/>
    </location>
</feature>
<evidence type="ECO:0000256" key="1">
    <source>
        <dbReference type="SAM" id="MobiDB-lite"/>
    </source>
</evidence>
<dbReference type="PANTHER" id="PTHR46954">
    <property type="entry name" value="C2H2-TYPE DOMAIN-CONTAINING PROTEIN"/>
    <property type="match status" value="1"/>
</dbReference>
<dbReference type="OrthoDB" id="2433005at2759"/>
<feature type="region of interest" description="Disordered" evidence="1">
    <location>
        <begin position="62"/>
        <end position="113"/>
    </location>
</feature>
<protein>
    <submittedName>
        <fullName evidence="3">Uncharacterized protein</fullName>
    </submittedName>
</protein>
<feature type="compositionally biased region" description="Basic and acidic residues" evidence="1">
    <location>
        <begin position="91"/>
        <end position="112"/>
    </location>
</feature>
<sequence>MEIWLRNHPRRCITVSEVPSLFGRAYLRATTPITAIKGFEKIGLYPVNRTVFTEDMFIATLPTDKPQEQDDVPSSSDSEDDPPEHNANSEGTREIETNREATPENDPNRESLPKQIMALSKKCSEVAKRSALHDMPSTSKGITLISPEQIAPYPKVRKATILASTPYKEELENSLKERNKKVNVKKIALKTNINLLNEEKSKNPLIKTKKLQKKSIESSESDDDAECFYCNNRYSKDGRGKGWIQCLSYTHIHHSENSQNGFRGPQNVKIRQKLEVEKNHDSYTFRYTYRYTDRKMNTLLLLLFVAIVCALPSALPISSETFANYHQEIIYPTSKNFFEHYSSQIPAGFKPVFRPVTRSILDFYESPKLAIRASALKLRDTVGRRRVKENQSGILEVIKDIAVFGGAADERLRIETIRFLPIRVNTDEGKRHVVNVPVKLCKPDSTLHLKHKDGTFCTATIRNLESLASIFYLDYRVKLPDHDFVVAEKHKLISSVYAGIVIKKDGEGKSEAMIHSGHIRPPQYPLFTPNNFDQRPETVGQIEEYKKALAEEAEERTK</sequence>
<keyword evidence="2" id="KW-1133">Transmembrane helix</keyword>
<dbReference type="EMBL" id="OV651813">
    <property type="protein sequence ID" value="CAH1098802.1"/>
    <property type="molecule type" value="Genomic_DNA"/>
</dbReference>
<keyword evidence="2" id="KW-0472">Membrane</keyword>
<keyword evidence="2" id="KW-0812">Transmembrane</keyword>
<keyword evidence="4" id="KW-1185">Reference proteome</keyword>
<dbReference type="AlphaFoldDB" id="A0A9P0C890"/>
<evidence type="ECO:0000313" key="4">
    <source>
        <dbReference type="Proteomes" id="UP001153636"/>
    </source>
</evidence>
<accession>A0A9P0C890</accession>